<feature type="repeat" description="TPR" evidence="8">
    <location>
        <begin position="258"/>
        <end position="291"/>
    </location>
</feature>
<comment type="similarity">
    <text evidence="2">Belongs to the glycosyltransferase 41 family. O-GlcNAc transferase subfamily.</text>
</comment>
<dbReference type="InterPro" id="IPR013105">
    <property type="entry name" value="TPR_2"/>
</dbReference>
<evidence type="ECO:0000256" key="1">
    <source>
        <dbReference type="ARBA" id="ARBA00004922"/>
    </source>
</evidence>
<name>A0A3S0V1U0_9PROT</name>
<organism evidence="10 11">
    <name type="scientific">Azospirillum doebereinerae</name>
    <dbReference type="NCBI Taxonomy" id="92933"/>
    <lineage>
        <taxon>Bacteria</taxon>
        <taxon>Pseudomonadati</taxon>
        <taxon>Pseudomonadota</taxon>
        <taxon>Alphaproteobacteria</taxon>
        <taxon>Rhodospirillales</taxon>
        <taxon>Azospirillaceae</taxon>
        <taxon>Azospirillum</taxon>
    </lineage>
</organism>
<evidence type="ECO:0000256" key="3">
    <source>
        <dbReference type="ARBA" id="ARBA00011970"/>
    </source>
</evidence>
<sequence>MATLQEALRLAFEHHRNGRAGEAGILCDRILQAVPRNAAALRLRGALLAGSGQPEEALAHFAKALRIEPADAAGRCGHAAALDGLGRAGEAERGYRRAAALDPAHAPAWFGLGGALRRCGDPDRALAAFARAVASDPALTAARAAHDALRADIQLIDARLAEAHDRLSGGGKDAPAGFRAIVRDAPGHAKARFSLGFALAAAGRFSEADRAYRVAIALGPQTPLPYLLLADQLQQRAQLFSPAAALFGRAAVLAPDDATAQAGLGDALFNAGRLADALPAMRRVVALTPGDAEAHDTLLFSMLALPATSNGSLAAEVERFRQRHGHALPVAPHANDRDPERILRVGYVSGAIREDHNILYFLEPLLTGHDRRRVEVHVYADTDYADPAQARMGRLTEHRHSLLGLDDAQAARRIRDDGVDILVSLLGRGSMLPRTGVFRHRPAPVQVAFHHVMTSADEAMDYWLTDPVAHPPGSTEPFVERLVRLPRYCQYRPPADAPETVAPPLRRNGVPTFGCFTSRWKISDPTIDAWGRILNAVPGSRLLLKGQGLAEPSIQAFYRRRLAEVGVTPERLLFRPFTPGRDNHLAVYNEVDVALDTHPYAYGNTAFEALWMGVPVVTLAGDRFASRMAASILDAAGLEGWITGTPDAFVARTVALARDGAALDSWRRTARAHLSASRICQAPAYARHVERAYRWMWRRWCRGLPAKETVPQ</sequence>
<feature type="repeat" description="TPR" evidence="8">
    <location>
        <begin position="106"/>
        <end position="139"/>
    </location>
</feature>
<comment type="pathway">
    <text evidence="1">Protein modification; protein glycosylation.</text>
</comment>
<gene>
    <name evidence="10" type="ORF">EJ913_11400</name>
</gene>
<keyword evidence="7 8" id="KW-0802">TPR repeat</keyword>
<dbReference type="Gene3D" id="3.40.50.11380">
    <property type="match status" value="1"/>
</dbReference>
<dbReference type="Proteomes" id="UP000280346">
    <property type="component" value="Unassembled WGS sequence"/>
</dbReference>
<dbReference type="InterPro" id="IPR051939">
    <property type="entry name" value="Glycosyltr_41/O-GlcNAc_trsf"/>
</dbReference>
<dbReference type="EMBL" id="RZIJ01000007">
    <property type="protein sequence ID" value="RUQ72155.1"/>
    <property type="molecule type" value="Genomic_DNA"/>
</dbReference>
<evidence type="ECO:0000259" key="9">
    <source>
        <dbReference type="Pfam" id="PF13844"/>
    </source>
</evidence>
<dbReference type="AlphaFoldDB" id="A0A3S0V1U0"/>
<dbReference type="Pfam" id="PF13844">
    <property type="entry name" value="Glyco_transf_41"/>
    <property type="match status" value="2"/>
</dbReference>
<dbReference type="Gene3D" id="3.40.50.2000">
    <property type="entry name" value="Glycogen Phosphorylase B"/>
    <property type="match status" value="1"/>
</dbReference>
<dbReference type="SMART" id="SM00028">
    <property type="entry name" value="TPR"/>
    <property type="match status" value="5"/>
</dbReference>
<evidence type="ECO:0000256" key="7">
    <source>
        <dbReference type="ARBA" id="ARBA00022803"/>
    </source>
</evidence>
<dbReference type="PROSITE" id="PS50005">
    <property type="entry name" value="TPR"/>
    <property type="match status" value="4"/>
</dbReference>
<dbReference type="EC" id="2.4.1.255" evidence="3"/>
<dbReference type="Gene3D" id="1.25.40.10">
    <property type="entry name" value="Tetratricopeptide repeat domain"/>
    <property type="match status" value="3"/>
</dbReference>
<dbReference type="GO" id="GO:0097363">
    <property type="term" value="F:protein O-acetylglucosaminyltransferase activity"/>
    <property type="evidence" value="ECO:0007669"/>
    <property type="project" value="UniProtKB-EC"/>
</dbReference>
<evidence type="ECO:0000256" key="2">
    <source>
        <dbReference type="ARBA" id="ARBA00005386"/>
    </source>
</evidence>
<feature type="domain" description="O-GlcNAc transferase C-terminal" evidence="9">
    <location>
        <begin position="513"/>
        <end position="687"/>
    </location>
</feature>
<dbReference type="InterPro" id="IPR011990">
    <property type="entry name" value="TPR-like_helical_dom_sf"/>
</dbReference>
<evidence type="ECO:0000256" key="4">
    <source>
        <dbReference type="ARBA" id="ARBA00022676"/>
    </source>
</evidence>
<keyword evidence="11" id="KW-1185">Reference proteome</keyword>
<dbReference type="SUPFAM" id="SSF53756">
    <property type="entry name" value="UDP-Glycosyltransferase/glycogen phosphorylase"/>
    <property type="match status" value="1"/>
</dbReference>
<accession>A0A3S0V1U0</accession>
<evidence type="ECO:0000256" key="8">
    <source>
        <dbReference type="PROSITE-ProRule" id="PRU00339"/>
    </source>
</evidence>
<feature type="repeat" description="TPR" evidence="8">
    <location>
        <begin position="38"/>
        <end position="71"/>
    </location>
</feature>
<evidence type="ECO:0000256" key="6">
    <source>
        <dbReference type="ARBA" id="ARBA00022737"/>
    </source>
</evidence>
<dbReference type="PANTHER" id="PTHR44835:SF1">
    <property type="entry name" value="PROTEIN O-GLCNAC TRANSFERASE"/>
    <property type="match status" value="1"/>
</dbReference>
<dbReference type="PANTHER" id="PTHR44835">
    <property type="entry name" value="UDP-N-ACETYLGLUCOSAMINE--PEPTIDE N-ACETYLGLUCOSAMINYLTRANSFERASE SPINDLY-RELATED"/>
    <property type="match status" value="1"/>
</dbReference>
<keyword evidence="4" id="KW-0328">Glycosyltransferase</keyword>
<comment type="caution">
    <text evidence="10">The sequence shown here is derived from an EMBL/GenBank/DDBJ whole genome shotgun (WGS) entry which is preliminary data.</text>
</comment>
<keyword evidence="5 10" id="KW-0808">Transferase</keyword>
<dbReference type="InterPro" id="IPR029489">
    <property type="entry name" value="OGT/SEC/SPY_C"/>
</dbReference>
<dbReference type="Pfam" id="PF13432">
    <property type="entry name" value="TPR_16"/>
    <property type="match status" value="3"/>
</dbReference>
<dbReference type="RefSeq" id="WP_126997835.1">
    <property type="nucleotide sequence ID" value="NZ_JBNPXW010000005.1"/>
</dbReference>
<keyword evidence="6" id="KW-0677">Repeat</keyword>
<dbReference type="InterPro" id="IPR019734">
    <property type="entry name" value="TPR_rpt"/>
</dbReference>
<dbReference type="Pfam" id="PF07719">
    <property type="entry name" value="TPR_2"/>
    <property type="match status" value="1"/>
</dbReference>
<evidence type="ECO:0000313" key="10">
    <source>
        <dbReference type="EMBL" id="RUQ72155.1"/>
    </source>
</evidence>
<evidence type="ECO:0000313" key="11">
    <source>
        <dbReference type="Proteomes" id="UP000280346"/>
    </source>
</evidence>
<evidence type="ECO:0000256" key="5">
    <source>
        <dbReference type="ARBA" id="ARBA00022679"/>
    </source>
</evidence>
<proteinExistence type="inferred from homology"/>
<reference evidence="10 11" key="1">
    <citation type="submission" date="2018-12" db="EMBL/GenBank/DDBJ databases">
        <authorList>
            <person name="Yang Y."/>
        </authorList>
    </citation>
    <scope>NUCLEOTIDE SEQUENCE [LARGE SCALE GENOMIC DNA]</scope>
    <source>
        <strain evidence="10 11">GSF71</strain>
    </source>
</reference>
<dbReference type="OrthoDB" id="146908at2"/>
<feature type="repeat" description="TPR" evidence="8">
    <location>
        <begin position="189"/>
        <end position="222"/>
    </location>
</feature>
<protein>
    <recommendedName>
        <fullName evidence="3">protein O-GlcNAc transferase</fullName>
        <ecNumber evidence="3">2.4.1.255</ecNumber>
    </recommendedName>
</protein>
<dbReference type="SUPFAM" id="SSF48452">
    <property type="entry name" value="TPR-like"/>
    <property type="match status" value="2"/>
</dbReference>
<feature type="domain" description="O-GlcNAc transferase C-terminal" evidence="9">
    <location>
        <begin position="339"/>
        <end position="487"/>
    </location>
</feature>